<reference evidence="5" key="1">
    <citation type="submission" date="2021-07" db="EMBL/GenBank/DDBJ databases">
        <title>Draft genome of Mortierella alpina, strain LL118, isolated from an aspen leaf litter sample.</title>
        <authorList>
            <person name="Yang S."/>
            <person name="Vinatzer B.A."/>
        </authorList>
    </citation>
    <scope>NUCLEOTIDE SEQUENCE</scope>
    <source>
        <strain evidence="5">LL118</strain>
    </source>
</reference>
<evidence type="ECO:0000313" key="5">
    <source>
        <dbReference type="EMBL" id="KAG9327212.1"/>
    </source>
</evidence>
<evidence type="ECO:0000259" key="4">
    <source>
        <dbReference type="PROSITE" id="PS50102"/>
    </source>
</evidence>
<protein>
    <recommendedName>
        <fullName evidence="4">RRM domain-containing protein</fullName>
    </recommendedName>
</protein>
<dbReference type="Proteomes" id="UP000717515">
    <property type="component" value="Unassembled WGS sequence"/>
</dbReference>
<feature type="region of interest" description="Disordered" evidence="3">
    <location>
        <begin position="1"/>
        <end position="59"/>
    </location>
</feature>
<feature type="compositionally biased region" description="Polar residues" evidence="3">
    <location>
        <begin position="1"/>
        <end position="13"/>
    </location>
</feature>
<sequence>MDQFTAQQQQGSPAVSVASQPTTPAPGSSSASSTAAGPVSSASSTATATGSAPAFQPDEDSRTLYVGNLDQNVNEAALQELFAQAGGAVESVKIIRDKNCTAFRGNLPVSTLWAVFAHQGGLNYGFVEFADHATAEQALQAMNGYRVFHHELKVNWAFTGQMAGKEDTASHYHIFIGDISPEINDEALSKAFGVFGTMTDARVMWDANSGKSRGYGFAAYKERTDAERAITTMNGQILGNRAVRCNWASQRGMPGPAFHPHGMHHGGNSFKMVTGQAPQFNTTVYVGNLPPHTTQEDLVPFFQPFGFVVDMRLQAERGFAFVKLETHEKAANAIVRLAGTMINGRPAKLSWGKDRTVENAARNNAYGYYNSGAGYPMGGHQNNGAYPYSYNNNHNNHSGHHHNNHHNNSHYGGNGQAYGRNGPHGHHQHHNQHHNQHHHQHHHQNQHQQHHHNSHHMNQHHGQHAFHQQQQMHQHQQQQQQAAGLDGIPGATGSSALAAGSSAMPPSNVGSNGGNNGQEAFDQFNQAPGAGFGGSR</sequence>
<accession>A0A9P8IF63</accession>
<dbReference type="SUPFAM" id="SSF54928">
    <property type="entry name" value="RNA-binding domain, RBD"/>
    <property type="match status" value="3"/>
</dbReference>
<dbReference type="AlphaFoldDB" id="A0A9P8IF63"/>
<dbReference type="InterPro" id="IPR012677">
    <property type="entry name" value="Nucleotide-bd_a/b_plait_sf"/>
</dbReference>
<feature type="compositionally biased region" description="Basic residues" evidence="3">
    <location>
        <begin position="423"/>
        <end position="464"/>
    </location>
</feature>
<feature type="domain" description="RRM" evidence="4">
    <location>
        <begin position="282"/>
        <end position="354"/>
    </location>
</feature>
<feature type="compositionally biased region" description="Low complexity" evidence="3">
    <location>
        <begin position="465"/>
        <end position="481"/>
    </location>
</feature>
<feature type="region of interest" description="Disordered" evidence="3">
    <location>
        <begin position="392"/>
        <end position="536"/>
    </location>
</feature>
<feature type="domain" description="RRM" evidence="4">
    <location>
        <begin position="172"/>
        <end position="250"/>
    </location>
</feature>
<organism evidence="5 6">
    <name type="scientific">Mortierella alpina</name>
    <name type="common">Oleaginous fungus</name>
    <name type="synonym">Mortierella renispora</name>
    <dbReference type="NCBI Taxonomy" id="64518"/>
    <lineage>
        <taxon>Eukaryota</taxon>
        <taxon>Fungi</taxon>
        <taxon>Fungi incertae sedis</taxon>
        <taxon>Mucoromycota</taxon>
        <taxon>Mortierellomycotina</taxon>
        <taxon>Mortierellomycetes</taxon>
        <taxon>Mortierellales</taxon>
        <taxon>Mortierellaceae</taxon>
        <taxon>Mortierella</taxon>
    </lineage>
</organism>
<keyword evidence="1 2" id="KW-0694">RNA-binding</keyword>
<dbReference type="InterPro" id="IPR003954">
    <property type="entry name" value="RRM_euk-type"/>
</dbReference>
<dbReference type="InterPro" id="IPR035979">
    <property type="entry name" value="RBD_domain_sf"/>
</dbReference>
<dbReference type="PANTHER" id="PTHR47640:SF5">
    <property type="entry name" value="RRM DOMAIN-CONTAINING PROTEIN"/>
    <property type="match status" value="1"/>
</dbReference>
<feature type="compositionally biased region" description="Basic residues" evidence="3">
    <location>
        <begin position="397"/>
        <end position="408"/>
    </location>
</feature>
<evidence type="ECO:0000256" key="1">
    <source>
        <dbReference type="ARBA" id="ARBA00022884"/>
    </source>
</evidence>
<feature type="compositionally biased region" description="Low complexity" evidence="3">
    <location>
        <begin position="18"/>
        <end position="54"/>
    </location>
</feature>
<dbReference type="SMART" id="SM00361">
    <property type="entry name" value="RRM_1"/>
    <property type="match status" value="2"/>
</dbReference>
<dbReference type="PROSITE" id="PS50102">
    <property type="entry name" value="RRM"/>
    <property type="match status" value="3"/>
</dbReference>
<evidence type="ECO:0000256" key="3">
    <source>
        <dbReference type="SAM" id="MobiDB-lite"/>
    </source>
</evidence>
<evidence type="ECO:0000313" key="6">
    <source>
        <dbReference type="Proteomes" id="UP000717515"/>
    </source>
</evidence>
<evidence type="ECO:0000256" key="2">
    <source>
        <dbReference type="PROSITE-ProRule" id="PRU00176"/>
    </source>
</evidence>
<dbReference type="EMBL" id="JAIFTL010000007">
    <property type="protein sequence ID" value="KAG9327212.1"/>
    <property type="molecule type" value="Genomic_DNA"/>
</dbReference>
<comment type="caution">
    <text evidence="5">The sequence shown here is derived from an EMBL/GenBank/DDBJ whole genome shotgun (WGS) entry which is preliminary data.</text>
</comment>
<dbReference type="Pfam" id="PF00076">
    <property type="entry name" value="RRM_1"/>
    <property type="match status" value="4"/>
</dbReference>
<dbReference type="SMART" id="SM00360">
    <property type="entry name" value="RRM"/>
    <property type="match status" value="3"/>
</dbReference>
<dbReference type="InterPro" id="IPR000504">
    <property type="entry name" value="RRM_dom"/>
</dbReference>
<name>A0A9P8IF63_MORAP</name>
<dbReference type="GO" id="GO:0005829">
    <property type="term" value="C:cytosol"/>
    <property type="evidence" value="ECO:0007669"/>
    <property type="project" value="TreeGrafter"/>
</dbReference>
<proteinExistence type="predicted"/>
<dbReference type="PANTHER" id="PTHR47640">
    <property type="entry name" value="TRNA SELENOCYSTEINE 1-ASSOCIATED PROTEIN 1-RELATED-RELATED"/>
    <property type="match status" value="1"/>
</dbReference>
<dbReference type="InterPro" id="IPR050825">
    <property type="entry name" value="RBM42_RBP45_47-like"/>
</dbReference>
<feature type="compositionally biased region" description="Low complexity" evidence="3">
    <location>
        <begin position="489"/>
        <end position="510"/>
    </location>
</feature>
<dbReference type="Gene3D" id="3.30.70.330">
    <property type="match status" value="3"/>
</dbReference>
<feature type="domain" description="RRM" evidence="4">
    <location>
        <begin position="62"/>
        <end position="159"/>
    </location>
</feature>
<gene>
    <name evidence="5" type="ORF">KVV02_002665</name>
</gene>
<dbReference type="GO" id="GO:0003729">
    <property type="term" value="F:mRNA binding"/>
    <property type="evidence" value="ECO:0007669"/>
    <property type="project" value="InterPro"/>
</dbReference>